<dbReference type="EMBL" id="BARV01004709">
    <property type="protein sequence ID" value="GAI06226.1"/>
    <property type="molecule type" value="Genomic_DNA"/>
</dbReference>
<protein>
    <recommendedName>
        <fullName evidence="2">Carboxypeptidase regulatory-like domain-containing protein</fullName>
    </recommendedName>
</protein>
<feature type="non-terminal residue" evidence="1">
    <location>
        <position position="1"/>
    </location>
</feature>
<dbReference type="Pfam" id="PF13620">
    <property type="entry name" value="CarboxypepD_reg"/>
    <property type="match status" value="1"/>
</dbReference>
<gene>
    <name evidence="1" type="ORF">S06H3_10242</name>
</gene>
<dbReference type="AlphaFoldDB" id="X1LK48"/>
<name>X1LK48_9ZZZZ</name>
<sequence length="275" mass="31311">ANVVSTYLGTAFKSVRANIPTPGTTYRVVSADIRPTHRWTPISCNVVHPSLTHRTVKTNVVSSIWSLTYRKIIGKIEKYAEHTKNLRARRIIKANVYFVEARNTRSVSLNVQTHAENTRNVKLKIHQYTVYGTITDEAANPVKDAIVFLYKQGSGEFIATKTTQTNSSGYYEISDVPYGNYTIIAIKQARDLNFSPVVVNGSHVNIEKNMPLYKVGKDTCLEEIMSPRGDLFRFQVLYDEVFPDQSRTIDILLIWGDLYNQLPTYYRETDGIFMV</sequence>
<accession>X1LK48</accession>
<organism evidence="1">
    <name type="scientific">marine sediment metagenome</name>
    <dbReference type="NCBI Taxonomy" id="412755"/>
    <lineage>
        <taxon>unclassified sequences</taxon>
        <taxon>metagenomes</taxon>
        <taxon>ecological metagenomes</taxon>
    </lineage>
</organism>
<dbReference type="SUPFAM" id="SSF49478">
    <property type="entry name" value="Cna protein B-type domain"/>
    <property type="match status" value="1"/>
</dbReference>
<comment type="caution">
    <text evidence="1">The sequence shown here is derived from an EMBL/GenBank/DDBJ whole genome shotgun (WGS) entry which is preliminary data.</text>
</comment>
<evidence type="ECO:0008006" key="2">
    <source>
        <dbReference type="Google" id="ProtNLM"/>
    </source>
</evidence>
<feature type="non-terminal residue" evidence="1">
    <location>
        <position position="275"/>
    </location>
</feature>
<proteinExistence type="predicted"/>
<evidence type="ECO:0000313" key="1">
    <source>
        <dbReference type="EMBL" id="GAI06226.1"/>
    </source>
</evidence>
<reference evidence="1" key="1">
    <citation type="journal article" date="2014" name="Front. Microbiol.">
        <title>High frequency of phylogenetically diverse reductive dehalogenase-homologous genes in deep subseafloor sedimentary metagenomes.</title>
        <authorList>
            <person name="Kawai M."/>
            <person name="Futagami T."/>
            <person name="Toyoda A."/>
            <person name="Takaki Y."/>
            <person name="Nishi S."/>
            <person name="Hori S."/>
            <person name="Arai W."/>
            <person name="Tsubouchi T."/>
            <person name="Morono Y."/>
            <person name="Uchiyama I."/>
            <person name="Ito T."/>
            <person name="Fujiyama A."/>
            <person name="Inagaki F."/>
            <person name="Takami H."/>
        </authorList>
    </citation>
    <scope>NUCLEOTIDE SEQUENCE</scope>
    <source>
        <strain evidence="1">Expedition CK06-06</strain>
    </source>
</reference>
<dbReference type="Gene3D" id="2.60.40.1120">
    <property type="entry name" value="Carboxypeptidase-like, regulatory domain"/>
    <property type="match status" value="1"/>
</dbReference>